<keyword evidence="6" id="KW-1185">Reference proteome</keyword>
<keyword evidence="2" id="KW-0326">Glycosidase</keyword>
<comment type="catalytic activity">
    <reaction evidence="2">
        <text>alpha,alpha-trehalose + H2O = alpha-D-glucose + beta-D-glucose</text>
        <dbReference type="Rhea" id="RHEA:32675"/>
        <dbReference type="ChEBI" id="CHEBI:15377"/>
        <dbReference type="ChEBI" id="CHEBI:15903"/>
        <dbReference type="ChEBI" id="CHEBI:16551"/>
        <dbReference type="ChEBI" id="CHEBI:17925"/>
        <dbReference type="EC" id="3.2.1.28"/>
    </reaction>
</comment>
<proteinExistence type="inferred from homology"/>
<dbReference type="Pfam" id="PF01204">
    <property type="entry name" value="Trehalase"/>
    <property type="match status" value="2"/>
</dbReference>
<organism evidence="5 6">
    <name type="scientific">Pseudozyma flocculosa</name>
    <dbReference type="NCBI Taxonomy" id="84751"/>
    <lineage>
        <taxon>Eukaryota</taxon>
        <taxon>Fungi</taxon>
        <taxon>Dikarya</taxon>
        <taxon>Basidiomycota</taxon>
        <taxon>Ustilaginomycotina</taxon>
        <taxon>Ustilaginomycetes</taxon>
        <taxon>Ustilaginales</taxon>
        <taxon>Ustilaginaceae</taxon>
        <taxon>Pseudozyma</taxon>
    </lineage>
</organism>
<evidence type="ECO:0000313" key="5">
    <source>
        <dbReference type="EMBL" id="SPO35133.1"/>
    </source>
</evidence>
<evidence type="ECO:0000256" key="3">
    <source>
        <dbReference type="SAM" id="MobiDB-lite"/>
    </source>
</evidence>
<dbReference type="Gene3D" id="1.50.10.10">
    <property type="match status" value="1"/>
</dbReference>
<dbReference type="SUPFAM" id="SSF48208">
    <property type="entry name" value="Six-hairpin glycosidases"/>
    <property type="match status" value="2"/>
</dbReference>
<dbReference type="Proteomes" id="UP000323386">
    <property type="component" value="Unassembled WGS sequence"/>
</dbReference>
<dbReference type="InterPro" id="IPR001661">
    <property type="entry name" value="Glyco_hydro_37"/>
</dbReference>
<dbReference type="EC" id="3.2.1.28" evidence="2"/>
<dbReference type="GO" id="GO:0005993">
    <property type="term" value="P:trehalose catabolic process"/>
    <property type="evidence" value="ECO:0007669"/>
    <property type="project" value="TreeGrafter"/>
</dbReference>
<sequence>MQITSTFSRVAVAAAAALLSASAVSAQSTPAAVPAVPEGQEPSSIIPSGPVPPKQVHCTSPIYCPGPLLQAVQLAGIFKDSKTFVDKPTTKPEADVVAAFQKLGDGQGGNVTYQEIIDFVNGNFAAEGSELVPADLSDEFVEEPKFLSNITDPLVRDFTKQVHSYWKLLARTTNETSPSGTQCDGCVGSFIPFKERRPVVAPGGRFRELYYWDTFFTAEALIKSQLKSVVKSLIENLGDLLEQFGFVPNGNRVYYENRSQPPFLTLMVDRYVEAYNDTSILVRFLPLLEREMEFWRVNRTIEFTSPYTQKKHNITRYVVDTNGPRPESYKEDYITVENATASGLTLNDTQKGILYSNLASGAESGMDYSASRWSTRPLIDPEDTIPAQRFLNTQEILPVDLNSILYRAEQKLAAFYRMPINGSRAMTNQTRAKYWIDQSQKRKEAILDVFYNEKLHFFYDFNMTSGDRSPLWHAAGYFPLWAEILPNEFTNQSIPVRQRRESMQSTFAGLRYLLDRYNGTMPASLLKTGQQWDEPNSWPPLVYIALQSLRSVPAMLARGTALPAPNGTFDLIPSESFGGSNSVNQLGQTEETLPPQPVEYSNSTVDVTDAGATQADNPTLHVDPLMNAGNETTTESWRDELVRELANRYVASALCSWRATGGKLNTTDPSLAPVPEDILKANGFENGTGAMFEKFSAESVDQAGGGGEYDVQLGFGWSNGVLIYIGGELGQLLNRPECPPVVAKDTTTASSS</sequence>
<dbReference type="AlphaFoldDB" id="A0A5C3ES40"/>
<dbReference type="PANTHER" id="PTHR23403">
    <property type="entry name" value="TREHALASE"/>
    <property type="match status" value="1"/>
</dbReference>
<dbReference type="InterPro" id="IPR012341">
    <property type="entry name" value="6hp_glycosidase-like_sf"/>
</dbReference>
<accession>A0A5C3ES40</accession>
<dbReference type="InterPro" id="IPR008928">
    <property type="entry name" value="6-hairpin_glycosidase_sf"/>
</dbReference>
<dbReference type="PANTHER" id="PTHR23403:SF1">
    <property type="entry name" value="TREHALASE"/>
    <property type="match status" value="1"/>
</dbReference>
<feature type="signal peptide" evidence="4">
    <location>
        <begin position="1"/>
        <end position="26"/>
    </location>
</feature>
<keyword evidence="2" id="KW-0378">Hydrolase</keyword>
<evidence type="ECO:0000256" key="1">
    <source>
        <dbReference type="ARBA" id="ARBA00005615"/>
    </source>
</evidence>
<feature type="chain" id="PRO_5022955821" description="Trehalase" evidence="4">
    <location>
        <begin position="27"/>
        <end position="752"/>
    </location>
</feature>
<dbReference type="EMBL" id="OOIP01000001">
    <property type="protein sequence ID" value="SPO35133.1"/>
    <property type="molecule type" value="Genomic_DNA"/>
</dbReference>
<evidence type="ECO:0000256" key="4">
    <source>
        <dbReference type="SAM" id="SignalP"/>
    </source>
</evidence>
<dbReference type="GO" id="GO:0004555">
    <property type="term" value="F:alpha,alpha-trehalase activity"/>
    <property type="evidence" value="ECO:0007669"/>
    <property type="project" value="UniProtKB-EC"/>
</dbReference>
<keyword evidence="4" id="KW-0732">Signal</keyword>
<reference evidence="5 6" key="1">
    <citation type="submission" date="2018-03" db="EMBL/GenBank/DDBJ databases">
        <authorList>
            <person name="Guldener U."/>
        </authorList>
    </citation>
    <scope>NUCLEOTIDE SEQUENCE [LARGE SCALE GENOMIC DNA]</scope>
    <source>
        <strain evidence="5 6">DAOM196992</strain>
    </source>
</reference>
<protein>
    <recommendedName>
        <fullName evidence="2">Trehalase</fullName>
        <ecNumber evidence="2">3.2.1.28</ecNumber>
    </recommendedName>
    <alternativeName>
        <fullName evidence="2">Alpha-trehalose glucohydrolase</fullName>
    </alternativeName>
</protein>
<dbReference type="PRINTS" id="PR00744">
    <property type="entry name" value="GLHYDRLASE37"/>
</dbReference>
<evidence type="ECO:0000313" key="6">
    <source>
        <dbReference type="Proteomes" id="UP000323386"/>
    </source>
</evidence>
<feature type="region of interest" description="Disordered" evidence="3">
    <location>
        <begin position="33"/>
        <end position="52"/>
    </location>
</feature>
<name>A0A5C3ES40_9BASI</name>
<gene>
    <name evidence="5" type="ORF">PSFLO_00604</name>
</gene>
<comment type="similarity">
    <text evidence="1 2">Belongs to the glycosyl hydrolase 37 family.</text>
</comment>
<evidence type="ECO:0000256" key="2">
    <source>
        <dbReference type="RuleBase" id="RU361180"/>
    </source>
</evidence>
<dbReference type="OrthoDB" id="3542292at2759"/>